<reference evidence="1 2" key="1">
    <citation type="submission" date="2019-08" db="EMBL/GenBank/DDBJ databases">
        <authorList>
            <person name="Alioto T."/>
            <person name="Alioto T."/>
            <person name="Gomez Garrido J."/>
        </authorList>
    </citation>
    <scope>NUCLEOTIDE SEQUENCE [LARGE SCALE GENOMIC DNA]</scope>
</reference>
<sequence>WFKKVLSVNKTVSSGNKVKQEPALTPISDIENILNKAIVGDYSELDDIVRSSQKNDKNRFVILNSENFKNFCSQWLKLEIESRSDHQYIYSNILSHYNRNEQFEYKYYRSELLLLAIAANDQLAERYHKGLFAEKNLSLLPLLVGGKWYVSEFIERFPELYQEQKLKEKTILSNEQTIGFFSVIAANKYQ</sequence>
<keyword evidence="2" id="KW-1185">Reference proteome</keyword>
<gene>
    <name evidence="1" type="ORF">CINCED_3A009318</name>
</gene>
<feature type="non-terminal residue" evidence="1">
    <location>
        <position position="1"/>
    </location>
</feature>
<dbReference type="AlphaFoldDB" id="A0A5E4MIS9"/>
<evidence type="ECO:0000313" key="1">
    <source>
        <dbReference type="EMBL" id="VVC31279.1"/>
    </source>
</evidence>
<accession>A0A5E4MIS9</accession>
<proteinExistence type="predicted"/>
<name>A0A5E4MIS9_9HEMI</name>
<organism evidence="1 2">
    <name type="scientific">Cinara cedri</name>
    <dbReference type="NCBI Taxonomy" id="506608"/>
    <lineage>
        <taxon>Eukaryota</taxon>
        <taxon>Metazoa</taxon>
        <taxon>Ecdysozoa</taxon>
        <taxon>Arthropoda</taxon>
        <taxon>Hexapoda</taxon>
        <taxon>Insecta</taxon>
        <taxon>Pterygota</taxon>
        <taxon>Neoptera</taxon>
        <taxon>Paraneoptera</taxon>
        <taxon>Hemiptera</taxon>
        <taxon>Sternorrhyncha</taxon>
        <taxon>Aphidomorpha</taxon>
        <taxon>Aphidoidea</taxon>
        <taxon>Aphididae</taxon>
        <taxon>Lachninae</taxon>
        <taxon>Cinara</taxon>
    </lineage>
</organism>
<evidence type="ECO:0000313" key="2">
    <source>
        <dbReference type="Proteomes" id="UP000325440"/>
    </source>
</evidence>
<feature type="non-terminal residue" evidence="1">
    <location>
        <position position="190"/>
    </location>
</feature>
<dbReference type="EMBL" id="CABPRJ010000885">
    <property type="protein sequence ID" value="VVC31279.1"/>
    <property type="molecule type" value="Genomic_DNA"/>
</dbReference>
<dbReference type="Proteomes" id="UP000325440">
    <property type="component" value="Unassembled WGS sequence"/>
</dbReference>
<protein>
    <submittedName>
        <fullName evidence="1">Uncharacterized protein</fullName>
    </submittedName>
</protein>